<evidence type="ECO:0000313" key="8">
    <source>
        <dbReference type="Proteomes" id="UP001151287"/>
    </source>
</evidence>
<keyword evidence="5" id="KW-0934">Plastid</keyword>
<feature type="region of interest" description="Disordered" evidence="6">
    <location>
        <begin position="1"/>
        <end position="24"/>
    </location>
</feature>
<dbReference type="GO" id="GO:0009507">
    <property type="term" value="C:chloroplast"/>
    <property type="evidence" value="ECO:0007669"/>
    <property type="project" value="UniProtKB-SubCell"/>
</dbReference>
<dbReference type="EMBL" id="JAMQYH010000065">
    <property type="protein sequence ID" value="KAJ1683939.1"/>
    <property type="molecule type" value="Genomic_DNA"/>
</dbReference>
<reference evidence="7" key="1">
    <citation type="journal article" date="2022" name="Cell">
        <title>Repeat-based holocentromeres influence genome architecture and karyotype evolution.</title>
        <authorList>
            <person name="Hofstatter P.G."/>
            <person name="Thangavel G."/>
            <person name="Lux T."/>
            <person name="Neumann P."/>
            <person name="Vondrak T."/>
            <person name="Novak P."/>
            <person name="Zhang M."/>
            <person name="Costa L."/>
            <person name="Castellani M."/>
            <person name="Scott A."/>
            <person name="Toegelov H."/>
            <person name="Fuchs J."/>
            <person name="Mata-Sucre Y."/>
            <person name="Dias Y."/>
            <person name="Vanzela A.L.L."/>
            <person name="Huettel B."/>
            <person name="Almeida C.C.S."/>
            <person name="Simkova H."/>
            <person name="Souza G."/>
            <person name="Pedrosa-Harand A."/>
            <person name="Macas J."/>
            <person name="Mayer K.F.X."/>
            <person name="Houben A."/>
            <person name="Marques A."/>
        </authorList>
    </citation>
    <scope>NUCLEOTIDE SEQUENCE</scope>
    <source>
        <strain evidence="7">RhyBre1mFocal</strain>
    </source>
</reference>
<evidence type="ECO:0000256" key="2">
    <source>
        <dbReference type="ARBA" id="ARBA00007638"/>
    </source>
</evidence>
<dbReference type="Proteomes" id="UP001151287">
    <property type="component" value="Unassembled WGS sequence"/>
</dbReference>
<comment type="subcellular location">
    <subcellularLocation>
        <location evidence="1">Plastid</location>
        <location evidence="1">Chloroplast</location>
    </subcellularLocation>
</comment>
<evidence type="ECO:0000256" key="3">
    <source>
        <dbReference type="ARBA" id="ARBA00021456"/>
    </source>
</evidence>
<name>A0A9P9Z7T9_9POAL</name>
<proteinExistence type="inferred from homology"/>
<comment type="caution">
    <text evidence="7">The sequence shown here is derived from an EMBL/GenBank/DDBJ whole genome shotgun (WGS) entry which is preliminary data.</text>
</comment>
<evidence type="ECO:0000256" key="1">
    <source>
        <dbReference type="ARBA" id="ARBA00004229"/>
    </source>
</evidence>
<evidence type="ECO:0000256" key="6">
    <source>
        <dbReference type="SAM" id="MobiDB-lite"/>
    </source>
</evidence>
<evidence type="ECO:0000313" key="7">
    <source>
        <dbReference type="EMBL" id="KAJ1683939.1"/>
    </source>
</evidence>
<evidence type="ECO:0000256" key="4">
    <source>
        <dbReference type="ARBA" id="ARBA00022528"/>
    </source>
</evidence>
<evidence type="ECO:0000256" key="5">
    <source>
        <dbReference type="ARBA" id="ARBA00022640"/>
    </source>
</evidence>
<accession>A0A9P9Z7T9</accession>
<dbReference type="AlphaFoldDB" id="A0A9P9Z7T9"/>
<protein>
    <recommendedName>
        <fullName evidence="3">Uncharacterized protein ycf68</fullName>
    </recommendedName>
</protein>
<feature type="compositionally biased region" description="Basic and acidic residues" evidence="6">
    <location>
        <begin position="10"/>
        <end position="23"/>
    </location>
</feature>
<dbReference type="InterPro" id="IPR022546">
    <property type="entry name" value="Uncharacterised_Ycf68"/>
</dbReference>
<keyword evidence="8" id="KW-1185">Reference proteome</keyword>
<sequence length="127" mass="14032">MAVVSSCRETAGDKPEEGEDHVKSSCPLCPGRLTCYNGRDKGRDHARDPARHGVLFLFESEFETKLLLRRIDGAIQVRSNVDLTFYSLVGPGRPRTTRSPLSFWGDGGIVLFEPFFSCFSGGFEKGS</sequence>
<dbReference type="Pfam" id="PF10839">
    <property type="entry name" value="DUF2647"/>
    <property type="match status" value="1"/>
</dbReference>
<keyword evidence="4" id="KW-0150">Chloroplast</keyword>
<organism evidence="7 8">
    <name type="scientific">Rhynchospora breviuscula</name>
    <dbReference type="NCBI Taxonomy" id="2022672"/>
    <lineage>
        <taxon>Eukaryota</taxon>
        <taxon>Viridiplantae</taxon>
        <taxon>Streptophyta</taxon>
        <taxon>Embryophyta</taxon>
        <taxon>Tracheophyta</taxon>
        <taxon>Spermatophyta</taxon>
        <taxon>Magnoliopsida</taxon>
        <taxon>Liliopsida</taxon>
        <taxon>Poales</taxon>
        <taxon>Cyperaceae</taxon>
        <taxon>Cyperoideae</taxon>
        <taxon>Rhynchosporeae</taxon>
        <taxon>Rhynchospora</taxon>
    </lineage>
</organism>
<dbReference type="OrthoDB" id="1890903at2759"/>
<comment type="similarity">
    <text evidence="2">Belongs to the ycf68 family.</text>
</comment>
<gene>
    <name evidence="7" type="ORF">LUZ63_020841</name>
</gene>